<protein>
    <submittedName>
        <fullName evidence="2">GNAT family N-acetyltransferase</fullName>
        <ecNumber evidence="2">2.3.1.-</ecNumber>
    </submittedName>
</protein>
<reference evidence="2 3" key="1">
    <citation type="submission" date="2022-08" db="EMBL/GenBank/DDBJ databases">
        <title>Reclassification of Massilia species as members of the genera Telluria, Duganella, Pseudoduganella, Mokoshia gen. nov. and Zemynaea gen. nov. using orthogonal and non-orthogonal genome-based approaches.</title>
        <authorList>
            <person name="Bowman J.P."/>
        </authorList>
    </citation>
    <scope>NUCLEOTIDE SEQUENCE [LARGE SCALE GENOMIC DNA]</scope>
    <source>
        <strain evidence="2 3">JCM 31316</strain>
    </source>
</reference>
<dbReference type="Gene3D" id="3.40.630.30">
    <property type="match status" value="1"/>
</dbReference>
<dbReference type="PANTHER" id="PTHR47237:SF2">
    <property type="entry name" value="BLL4206 PROTEIN"/>
    <property type="match status" value="1"/>
</dbReference>
<accession>A0ABT1ZLZ3</accession>
<dbReference type="InterPro" id="IPR052729">
    <property type="entry name" value="Acyl/Acetyltrans_Enzymes"/>
</dbReference>
<dbReference type="EMBL" id="JANUGW010000003">
    <property type="protein sequence ID" value="MCS0580941.1"/>
    <property type="molecule type" value="Genomic_DNA"/>
</dbReference>
<dbReference type="PANTHER" id="PTHR47237">
    <property type="entry name" value="SLL0310 PROTEIN"/>
    <property type="match status" value="1"/>
</dbReference>
<dbReference type="PROSITE" id="PS51186">
    <property type="entry name" value="GNAT"/>
    <property type="match status" value="1"/>
</dbReference>
<dbReference type="Pfam" id="PF18014">
    <property type="entry name" value="Acetyltransf_18"/>
    <property type="match status" value="1"/>
</dbReference>
<dbReference type="EC" id="2.3.1.-" evidence="2"/>
<evidence type="ECO:0000313" key="2">
    <source>
        <dbReference type="EMBL" id="MCS0580941.1"/>
    </source>
</evidence>
<keyword evidence="2" id="KW-0808">Transferase</keyword>
<dbReference type="Gene3D" id="3.40.630.90">
    <property type="match status" value="1"/>
</dbReference>
<dbReference type="InterPro" id="IPR016181">
    <property type="entry name" value="Acyl_CoA_acyltransferase"/>
</dbReference>
<dbReference type="RefSeq" id="WP_258815567.1">
    <property type="nucleotide sequence ID" value="NZ_JANUGW010000003.1"/>
</dbReference>
<sequence length="287" mass="31129">MKDRNAKSPVRYRRMTAADLPAAHKLSLSVLWPHRLEDWAFIHELGEGIVAEDASGIVGTSMCWLHGPDYASLGMTIVAPDHRRRGIANELLKRILNEVGDRTILLHTTATGVRFIEHGGFVQTGWVHQHQGSVFRAPFVPLGPGERIRPVGPRDEAVLADLATRSTGMPRATVIKHLLTVADVVAIDRYGELIAFAALRKFGHGYVIGPVVAPDAEHAKALIAHWAGTQAGAFVRVDVPDSSGLSPWLTEMGLVQVEESVHAMTRGDPPRPAGPAKRFALLSQSLG</sequence>
<dbReference type="Pfam" id="PF13508">
    <property type="entry name" value="Acetyltransf_7"/>
    <property type="match status" value="1"/>
</dbReference>
<dbReference type="SUPFAM" id="SSF55729">
    <property type="entry name" value="Acyl-CoA N-acyltransferases (Nat)"/>
    <property type="match status" value="1"/>
</dbReference>
<dbReference type="InterPro" id="IPR041496">
    <property type="entry name" value="YitH/HolE_GNAT"/>
</dbReference>
<dbReference type="Proteomes" id="UP001204151">
    <property type="component" value="Unassembled WGS sequence"/>
</dbReference>
<proteinExistence type="predicted"/>
<gene>
    <name evidence="2" type="ORF">NX784_05010</name>
</gene>
<comment type="caution">
    <text evidence="2">The sequence shown here is derived from an EMBL/GenBank/DDBJ whole genome shotgun (WGS) entry which is preliminary data.</text>
</comment>
<dbReference type="CDD" id="cd04301">
    <property type="entry name" value="NAT_SF"/>
    <property type="match status" value="1"/>
</dbReference>
<dbReference type="InterPro" id="IPR000182">
    <property type="entry name" value="GNAT_dom"/>
</dbReference>
<name>A0ABT1ZLZ3_9BURK</name>
<evidence type="ECO:0000259" key="1">
    <source>
        <dbReference type="PROSITE" id="PS51186"/>
    </source>
</evidence>
<keyword evidence="3" id="KW-1185">Reference proteome</keyword>
<evidence type="ECO:0000313" key="3">
    <source>
        <dbReference type="Proteomes" id="UP001204151"/>
    </source>
</evidence>
<feature type="domain" description="N-acetyltransferase" evidence="1">
    <location>
        <begin position="10"/>
        <end position="141"/>
    </location>
</feature>
<dbReference type="GO" id="GO:0016746">
    <property type="term" value="F:acyltransferase activity"/>
    <property type="evidence" value="ECO:0007669"/>
    <property type="project" value="UniProtKB-KW"/>
</dbReference>
<keyword evidence="2" id="KW-0012">Acyltransferase</keyword>
<organism evidence="2 3">
    <name type="scientific">Massilia pinisoli</name>
    <dbReference type="NCBI Taxonomy" id="1772194"/>
    <lineage>
        <taxon>Bacteria</taxon>
        <taxon>Pseudomonadati</taxon>
        <taxon>Pseudomonadota</taxon>
        <taxon>Betaproteobacteria</taxon>
        <taxon>Burkholderiales</taxon>
        <taxon>Oxalobacteraceae</taxon>
        <taxon>Telluria group</taxon>
        <taxon>Massilia</taxon>
    </lineage>
</organism>